<dbReference type="Pfam" id="PF07969">
    <property type="entry name" value="Amidohydro_3"/>
    <property type="match status" value="1"/>
</dbReference>
<dbReference type="InterPro" id="IPR013108">
    <property type="entry name" value="Amidohydro_3"/>
</dbReference>
<dbReference type="Gene3D" id="3.20.20.140">
    <property type="entry name" value="Metal-dependent hydrolases"/>
    <property type="match status" value="1"/>
</dbReference>
<organism evidence="2 3">
    <name type="scientific">Dethiosulfatibacter aminovorans DSM 17477</name>
    <dbReference type="NCBI Taxonomy" id="1121476"/>
    <lineage>
        <taxon>Bacteria</taxon>
        <taxon>Bacillati</taxon>
        <taxon>Bacillota</taxon>
        <taxon>Tissierellia</taxon>
        <taxon>Dethiosulfatibacter</taxon>
    </lineage>
</organism>
<dbReference type="Proteomes" id="UP000184052">
    <property type="component" value="Unassembled WGS sequence"/>
</dbReference>
<dbReference type="InterPro" id="IPR033932">
    <property type="entry name" value="YtcJ-like"/>
</dbReference>
<dbReference type="SUPFAM" id="SSF51338">
    <property type="entry name" value="Composite domain of metallo-dependent hydrolases"/>
    <property type="match status" value="1"/>
</dbReference>
<dbReference type="OrthoDB" id="9807210at2"/>
<dbReference type="RefSeq" id="WP_073048590.1">
    <property type="nucleotide sequence ID" value="NZ_FQZL01000007.1"/>
</dbReference>
<gene>
    <name evidence="2" type="ORF">SAMN02745751_01203</name>
</gene>
<dbReference type="Gene3D" id="3.10.310.70">
    <property type="match status" value="1"/>
</dbReference>
<evidence type="ECO:0000313" key="3">
    <source>
        <dbReference type="Proteomes" id="UP000184052"/>
    </source>
</evidence>
<dbReference type="PANTHER" id="PTHR22642">
    <property type="entry name" value="IMIDAZOLONEPROPIONASE"/>
    <property type="match status" value="1"/>
</dbReference>
<dbReference type="EMBL" id="FQZL01000007">
    <property type="protein sequence ID" value="SHI85086.1"/>
    <property type="molecule type" value="Genomic_DNA"/>
</dbReference>
<keyword evidence="3" id="KW-1185">Reference proteome</keyword>
<name>A0A1M6EHY0_9FIRM</name>
<dbReference type="CDD" id="cd01300">
    <property type="entry name" value="YtcJ_like"/>
    <property type="match status" value="1"/>
</dbReference>
<feature type="domain" description="Amidohydrolase 3" evidence="1">
    <location>
        <begin position="53"/>
        <end position="539"/>
    </location>
</feature>
<evidence type="ECO:0000259" key="1">
    <source>
        <dbReference type="Pfam" id="PF07969"/>
    </source>
</evidence>
<dbReference type="PANTHER" id="PTHR22642:SF2">
    <property type="entry name" value="PROTEIN LONG AFTER FAR-RED 3"/>
    <property type="match status" value="1"/>
</dbReference>
<accession>A0A1M6EHY0</accession>
<reference evidence="2 3" key="1">
    <citation type="submission" date="2016-11" db="EMBL/GenBank/DDBJ databases">
        <authorList>
            <person name="Jaros S."/>
            <person name="Januszkiewicz K."/>
            <person name="Wedrychowicz H."/>
        </authorList>
    </citation>
    <scope>NUCLEOTIDE SEQUENCE [LARGE SCALE GENOMIC DNA]</scope>
    <source>
        <strain evidence="2 3">DSM 17477</strain>
    </source>
</reference>
<dbReference type="AlphaFoldDB" id="A0A1M6EHY0"/>
<evidence type="ECO:0000313" key="2">
    <source>
        <dbReference type="EMBL" id="SHI85086.1"/>
    </source>
</evidence>
<dbReference type="Gene3D" id="2.30.40.10">
    <property type="entry name" value="Urease, subunit C, domain 1"/>
    <property type="match status" value="1"/>
</dbReference>
<dbReference type="SUPFAM" id="SSF51556">
    <property type="entry name" value="Metallo-dependent hydrolases"/>
    <property type="match status" value="1"/>
</dbReference>
<protein>
    <recommendedName>
        <fullName evidence="1">Amidohydrolase 3 domain-containing protein</fullName>
    </recommendedName>
</protein>
<dbReference type="InterPro" id="IPR032466">
    <property type="entry name" value="Metal_Hydrolase"/>
</dbReference>
<dbReference type="InterPro" id="IPR011059">
    <property type="entry name" value="Metal-dep_hydrolase_composite"/>
</dbReference>
<sequence>MPTVADKIYIGKILTLDENNMYPEAVSIKDGKILEAGTLEEVFSSKGEYTEIVEIKEGVLAPAFIDAHGHFGIEVLVAGWIDIQAPPYGECSDIDSIIAKLKKEIEVKRIEPGDWVVGFGYYNDELKEKRHPNRYDLDMISKNHPIVIWHASLHFCACNSKALEMMGLDNNTENPYGGEFCRDEAGELTGVCIGTARYKVVASLPQLTMEKKIENLKKAEDLYFKYGVTTIQDGGTRPDDVALFKYAMERDVFRADIVCYPMIDRENIVENSGIPVNEYKNRVKIGGIKMVADGGFAGTVKLSKPYNVVEDGKPADYTGLMYETRENMDEFLKYGFENDIATMIHASGDACIDMVLDSYEEQSAKLNVDLNKRRDILLHYTFPRLEQADRVGRLKMFPSLLSPRVYFARQKDIDRYGEERFSRMCPSSQFVEKGMRFSLHMDAPMYPPHIMPIMHGAVNRKSIEGIDIGSEYRISALDALKAVTINAAYQYREENIKGTIEKGKMADLVILNKNPLEVEQMDIINIEVLETIKEGVTVFKA</sequence>
<dbReference type="STRING" id="1121476.SAMN02745751_01203"/>
<dbReference type="GO" id="GO:0016810">
    <property type="term" value="F:hydrolase activity, acting on carbon-nitrogen (but not peptide) bonds"/>
    <property type="evidence" value="ECO:0007669"/>
    <property type="project" value="InterPro"/>
</dbReference>
<proteinExistence type="predicted"/>